<gene>
    <name evidence="7" type="ORF">INT45_012285</name>
</gene>
<reference evidence="7 8" key="1">
    <citation type="submission" date="2020-12" db="EMBL/GenBank/DDBJ databases">
        <title>Metabolic potential, ecology and presence of endohyphal bacteria is reflected in genomic diversity of Mucoromycotina.</title>
        <authorList>
            <person name="Muszewska A."/>
            <person name="Okrasinska A."/>
            <person name="Steczkiewicz K."/>
            <person name="Drgas O."/>
            <person name="Orlowska M."/>
            <person name="Perlinska-Lenart U."/>
            <person name="Aleksandrzak-Piekarczyk T."/>
            <person name="Szatraj K."/>
            <person name="Zielenkiewicz U."/>
            <person name="Pilsyk S."/>
            <person name="Malc E."/>
            <person name="Mieczkowski P."/>
            <person name="Kruszewska J.S."/>
            <person name="Biernat P."/>
            <person name="Pawlowska J."/>
        </authorList>
    </citation>
    <scope>NUCLEOTIDE SEQUENCE [LARGE SCALE GENOMIC DNA]</scope>
    <source>
        <strain evidence="7 8">CBS 142.35</strain>
    </source>
</reference>
<evidence type="ECO:0000256" key="3">
    <source>
        <dbReference type="ARBA" id="ARBA00023274"/>
    </source>
</evidence>
<comment type="similarity">
    <text evidence="1">Belongs to the universal ribosomal protein uL30 family.</text>
</comment>
<dbReference type="FunFam" id="3.30.1390.20:FF:000003">
    <property type="entry name" value="60S ribosomal protein L7"/>
    <property type="match status" value="1"/>
</dbReference>
<dbReference type="SUPFAM" id="SSF55129">
    <property type="entry name" value="Ribosomal protein L30p/L7e"/>
    <property type="match status" value="1"/>
</dbReference>
<dbReference type="GO" id="GO:0000463">
    <property type="term" value="P:maturation of LSU-rRNA from tricistronic rRNA transcript (SSU-rRNA, 5.8S rRNA, LSU-rRNA)"/>
    <property type="evidence" value="ECO:0007669"/>
    <property type="project" value="TreeGrafter"/>
</dbReference>
<dbReference type="AlphaFoldDB" id="A0A8H7S5D8"/>
<dbReference type="InterPro" id="IPR012988">
    <property type="entry name" value="Ribosomal_uL30_N_euk"/>
</dbReference>
<dbReference type="NCBIfam" id="TIGR01310">
    <property type="entry name" value="uL30_euk"/>
    <property type="match status" value="1"/>
</dbReference>
<evidence type="ECO:0000313" key="7">
    <source>
        <dbReference type="EMBL" id="KAG2222986.1"/>
    </source>
</evidence>
<dbReference type="Pfam" id="PF08079">
    <property type="entry name" value="Ribosomal_L30_N"/>
    <property type="match status" value="1"/>
</dbReference>
<protein>
    <recommendedName>
        <fullName evidence="9">60S ribosomal protein L7</fullName>
    </recommendedName>
</protein>
<dbReference type="InterPro" id="IPR036919">
    <property type="entry name" value="Ribo_uL30_ferredoxin-like_sf"/>
</dbReference>
<feature type="coiled-coil region" evidence="4">
    <location>
        <begin position="32"/>
        <end position="85"/>
    </location>
</feature>
<keyword evidence="4" id="KW-0175">Coiled coil</keyword>
<dbReference type="GO" id="GO:0003735">
    <property type="term" value="F:structural constituent of ribosome"/>
    <property type="evidence" value="ECO:0007669"/>
    <property type="project" value="TreeGrafter"/>
</dbReference>
<evidence type="ECO:0000259" key="5">
    <source>
        <dbReference type="Pfam" id="PF00327"/>
    </source>
</evidence>
<keyword evidence="3" id="KW-0687">Ribonucleoprotein</keyword>
<dbReference type="PANTHER" id="PTHR11524">
    <property type="entry name" value="60S RIBOSOMAL PROTEIN L7"/>
    <property type="match status" value="1"/>
</dbReference>
<evidence type="ECO:0000259" key="6">
    <source>
        <dbReference type="Pfam" id="PF08079"/>
    </source>
</evidence>
<dbReference type="InterPro" id="IPR016082">
    <property type="entry name" value="Ribosomal_uL30_ferredoxin-like"/>
</dbReference>
<comment type="caution">
    <text evidence="7">The sequence shown here is derived from an EMBL/GenBank/DDBJ whole genome shotgun (WGS) entry which is preliminary data.</text>
</comment>
<accession>A0A8H7S5D8</accession>
<dbReference type="PROSITE" id="PS00634">
    <property type="entry name" value="RIBOSOMAL_L30"/>
    <property type="match status" value="1"/>
</dbReference>
<dbReference type="EMBL" id="JAEPRB010000070">
    <property type="protein sequence ID" value="KAG2222986.1"/>
    <property type="molecule type" value="Genomic_DNA"/>
</dbReference>
<dbReference type="GO" id="GO:0022625">
    <property type="term" value="C:cytosolic large ribosomal subunit"/>
    <property type="evidence" value="ECO:0007669"/>
    <property type="project" value="TreeGrafter"/>
</dbReference>
<keyword evidence="2" id="KW-0689">Ribosomal protein</keyword>
<evidence type="ECO:0000256" key="4">
    <source>
        <dbReference type="SAM" id="Coils"/>
    </source>
</evidence>
<dbReference type="CDD" id="cd01657">
    <property type="entry name" value="Ribosomal_L7_archeal_euk"/>
    <property type="match status" value="1"/>
</dbReference>
<feature type="domain" description="Large ribosomal subunit protein uL30-like ferredoxin-like fold" evidence="5">
    <location>
        <begin position="101"/>
        <end position="151"/>
    </location>
</feature>
<name>A0A8H7S5D8_9FUNG</name>
<dbReference type="InterPro" id="IPR035808">
    <property type="entry name" value="Ribosomal_uL30_euk_arc"/>
</dbReference>
<sequence length="260" mass="29949">MADQVNNGSSSRTRYSVPTPQEICVPETFIKKQKAHEKHEAAQAESKVAEKKARAINRNLIVKKAENYVREYRQQERDEIRLRRQAKSSGNLYIPAEPKLLFVVRIRGINDVHPKVSKILQLFRLIHLNNGVFVKLNKATANMLKVIEPYITFGPPSLKTVRTLIYKRGFVNVDGQRIPITDNDVVQKNLGKMDVICVEDIIHEIYTVGEHFKQVNRFIWPFKLNNPTGSWSKRKFKHYVEGGDSGNREADINRLVQSMV</sequence>
<evidence type="ECO:0008006" key="9">
    <source>
        <dbReference type="Google" id="ProtNLM"/>
    </source>
</evidence>
<organism evidence="7 8">
    <name type="scientific">Circinella minor</name>
    <dbReference type="NCBI Taxonomy" id="1195481"/>
    <lineage>
        <taxon>Eukaryota</taxon>
        <taxon>Fungi</taxon>
        <taxon>Fungi incertae sedis</taxon>
        <taxon>Mucoromycota</taxon>
        <taxon>Mucoromycotina</taxon>
        <taxon>Mucoromycetes</taxon>
        <taxon>Mucorales</taxon>
        <taxon>Lichtheimiaceae</taxon>
        <taxon>Circinella</taxon>
    </lineage>
</organism>
<proteinExistence type="inferred from homology"/>
<dbReference type="InterPro" id="IPR039699">
    <property type="entry name" value="Ribosomal_uL30"/>
</dbReference>
<dbReference type="GO" id="GO:0003723">
    <property type="term" value="F:RNA binding"/>
    <property type="evidence" value="ECO:0007669"/>
    <property type="project" value="InterPro"/>
</dbReference>
<dbReference type="InterPro" id="IPR005998">
    <property type="entry name" value="Ribosomal_uL30_euk"/>
</dbReference>
<dbReference type="OrthoDB" id="28644at2759"/>
<evidence type="ECO:0000313" key="8">
    <source>
        <dbReference type="Proteomes" id="UP000646827"/>
    </source>
</evidence>
<dbReference type="InterPro" id="IPR018038">
    <property type="entry name" value="Ribosomal_uL30_CS"/>
</dbReference>
<dbReference type="PANTHER" id="PTHR11524:SF16">
    <property type="entry name" value="LARGE RIBOSOMAL SUBUNIT PROTEIN UL30"/>
    <property type="match status" value="1"/>
</dbReference>
<keyword evidence="8" id="KW-1185">Reference proteome</keyword>
<evidence type="ECO:0000256" key="2">
    <source>
        <dbReference type="ARBA" id="ARBA00022980"/>
    </source>
</evidence>
<evidence type="ECO:0000256" key="1">
    <source>
        <dbReference type="ARBA" id="ARBA00007594"/>
    </source>
</evidence>
<dbReference type="Pfam" id="PF00327">
    <property type="entry name" value="Ribosomal_L30"/>
    <property type="match status" value="1"/>
</dbReference>
<feature type="domain" description="Large ribosomal subunit protein uL30 N-terminal eukaryotes" evidence="6">
    <location>
        <begin position="25"/>
        <end position="96"/>
    </location>
</feature>
<dbReference type="Gene3D" id="3.30.1390.20">
    <property type="entry name" value="Ribosomal protein L30, ferredoxin-like fold domain"/>
    <property type="match status" value="1"/>
</dbReference>
<dbReference type="Proteomes" id="UP000646827">
    <property type="component" value="Unassembled WGS sequence"/>
</dbReference>